<keyword evidence="1" id="KW-0732">Signal</keyword>
<evidence type="ECO:0000313" key="2">
    <source>
        <dbReference type="EMBL" id="MBI5168212.1"/>
    </source>
</evidence>
<feature type="signal peptide" evidence="1">
    <location>
        <begin position="1"/>
        <end position="21"/>
    </location>
</feature>
<protein>
    <submittedName>
        <fullName evidence="2">Uncharacterized protein</fullName>
    </submittedName>
</protein>
<comment type="caution">
    <text evidence="2">The sequence shown here is derived from an EMBL/GenBank/DDBJ whole genome shotgun (WGS) entry which is preliminary data.</text>
</comment>
<dbReference type="AlphaFoldDB" id="A0A933S933"/>
<dbReference type="EMBL" id="JACRIW010000016">
    <property type="protein sequence ID" value="MBI5168212.1"/>
    <property type="molecule type" value="Genomic_DNA"/>
</dbReference>
<organism evidence="2 3">
    <name type="scientific">Eiseniibacteriota bacterium</name>
    <dbReference type="NCBI Taxonomy" id="2212470"/>
    <lineage>
        <taxon>Bacteria</taxon>
        <taxon>Candidatus Eiseniibacteriota</taxon>
    </lineage>
</organism>
<sequence length="242" mass="25182">MKKAMTMFVTMLVLACAPALAHAVGVNLGWNECIGGGGATNRNSACASNIGINVLYGSVVPPAGLTKVKSFEIVVDLLTQNPGFTPWWAVRGPGLCRSALQVGGDMNGQPGCADYLRGLAGAGTTTFTKGFAGMNDRARIVTIFVMDSSQVIPMDPAREYYAVRYTVLNVNTVGSSACTGCDEPACLVLNSVNLVQSDGLPSVVVSGAASSDVATWQGGLPGNCALVPVRNRTWGSIKSLYR</sequence>
<proteinExistence type="predicted"/>
<evidence type="ECO:0000256" key="1">
    <source>
        <dbReference type="SAM" id="SignalP"/>
    </source>
</evidence>
<reference evidence="2" key="1">
    <citation type="submission" date="2020-07" db="EMBL/GenBank/DDBJ databases">
        <title>Huge and variable diversity of episymbiotic CPR bacteria and DPANN archaea in groundwater ecosystems.</title>
        <authorList>
            <person name="He C.Y."/>
            <person name="Keren R."/>
            <person name="Whittaker M."/>
            <person name="Farag I.F."/>
            <person name="Doudna J."/>
            <person name="Cate J.H.D."/>
            <person name="Banfield J.F."/>
        </authorList>
    </citation>
    <scope>NUCLEOTIDE SEQUENCE</scope>
    <source>
        <strain evidence="2">NC_groundwater_1813_Pr3_B-0.1um_71_17</strain>
    </source>
</reference>
<feature type="chain" id="PRO_5037611369" evidence="1">
    <location>
        <begin position="22"/>
        <end position="242"/>
    </location>
</feature>
<accession>A0A933S933</accession>
<evidence type="ECO:0000313" key="3">
    <source>
        <dbReference type="Proteomes" id="UP000696931"/>
    </source>
</evidence>
<dbReference type="PROSITE" id="PS51257">
    <property type="entry name" value="PROKAR_LIPOPROTEIN"/>
    <property type="match status" value="1"/>
</dbReference>
<dbReference type="Proteomes" id="UP000696931">
    <property type="component" value="Unassembled WGS sequence"/>
</dbReference>
<name>A0A933S933_UNCEI</name>
<gene>
    <name evidence="2" type="ORF">HZA61_01865</name>
</gene>